<evidence type="ECO:0000313" key="2">
    <source>
        <dbReference type="EMBL" id="TQV75576.1"/>
    </source>
</evidence>
<sequence length="138" mass="15096">MLEGLIEIVSSVPVFNWVTLVIVMLTFVALIKVKRDNLTLRNQVAQLSNQFRAMNSGHLGMGREIRKVVKEIAHVESVQQESHASATDARAYDQAGVLLARGATIEEVVEACDISPAEAELLAIVRNTAPSHRHTVNA</sequence>
<evidence type="ECO:0000313" key="3">
    <source>
        <dbReference type="Proteomes" id="UP000317839"/>
    </source>
</evidence>
<keyword evidence="1" id="KW-1133">Transmembrane helix</keyword>
<dbReference type="Pfam" id="PF10975">
    <property type="entry name" value="DUF2802"/>
    <property type="match status" value="1"/>
</dbReference>
<dbReference type="AlphaFoldDB" id="A0A545TEH9"/>
<comment type="caution">
    <text evidence="2">The sequence shown here is derived from an EMBL/GenBank/DDBJ whole genome shotgun (WGS) entry which is preliminary data.</text>
</comment>
<gene>
    <name evidence="2" type="ORF">FLL45_11730</name>
</gene>
<keyword evidence="3" id="KW-1185">Reference proteome</keyword>
<reference evidence="2 3" key="1">
    <citation type="submission" date="2019-06" db="EMBL/GenBank/DDBJ databases">
        <title>Draft genome of Aliikangiella marina GYP-15.</title>
        <authorList>
            <person name="Wang G."/>
        </authorList>
    </citation>
    <scope>NUCLEOTIDE SEQUENCE [LARGE SCALE GENOMIC DNA]</scope>
    <source>
        <strain evidence="2 3">GYP-15</strain>
    </source>
</reference>
<organism evidence="2 3">
    <name type="scientific">Aliikangiella marina</name>
    <dbReference type="NCBI Taxonomy" id="1712262"/>
    <lineage>
        <taxon>Bacteria</taxon>
        <taxon>Pseudomonadati</taxon>
        <taxon>Pseudomonadota</taxon>
        <taxon>Gammaproteobacteria</taxon>
        <taxon>Oceanospirillales</taxon>
        <taxon>Pleioneaceae</taxon>
        <taxon>Aliikangiella</taxon>
    </lineage>
</organism>
<keyword evidence="1" id="KW-0472">Membrane</keyword>
<evidence type="ECO:0000256" key="1">
    <source>
        <dbReference type="SAM" id="Phobius"/>
    </source>
</evidence>
<dbReference type="RefSeq" id="WP_142942190.1">
    <property type="nucleotide sequence ID" value="NZ_VIKR01000002.1"/>
</dbReference>
<protein>
    <submittedName>
        <fullName evidence="2">DUF2802 domain-containing protein</fullName>
    </submittedName>
</protein>
<dbReference type="Proteomes" id="UP000317839">
    <property type="component" value="Unassembled WGS sequence"/>
</dbReference>
<accession>A0A545TEH9</accession>
<dbReference type="OrthoDB" id="5600183at2"/>
<name>A0A545TEH9_9GAMM</name>
<proteinExistence type="predicted"/>
<feature type="transmembrane region" description="Helical" evidence="1">
    <location>
        <begin position="12"/>
        <end position="31"/>
    </location>
</feature>
<dbReference type="InterPro" id="IPR021244">
    <property type="entry name" value="DUF2802"/>
</dbReference>
<keyword evidence="1" id="KW-0812">Transmembrane</keyword>
<dbReference type="EMBL" id="VIKR01000002">
    <property type="protein sequence ID" value="TQV75576.1"/>
    <property type="molecule type" value="Genomic_DNA"/>
</dbReference>